<comment type="similarity">
    <text evidence="1 4">Belongs to the GTP cyclohydrolase I type 2/NIF3 family.</text>
</comment>
<accession>A0ABU9LHZ9</accession>
<dbReference type="InterPro" id="IPR036069">
    <property type="entry name" value="DUF34/NIF3_sf"/>
</dbReference>
<protein>
    <recommendedName>
        <fullName evidence="2 4">GTP cyclohydrolase 1 type 2 homolog</fullName>
    </recommendedName>
</protein>
<dbReference type="InterPro" id="IPR017221">
    <property type="entry name" value="DUF34/NIF3_bac"/>
</dbReference>
<dbReference type="NCBIfam" id="TIGR00486">
    <property type="entry name" value="YbgI_SA1388"/>
    <property type="match status" value="1"/>
</dbReference>
<dbReference type="Pfam" id="PF01784">
    <property type="entry name" value="DUF34_NIF3"/>
    <property type="match status" value="1"/>
</dbReference>
<evidence type="ECO:0000256" key="1">
    <source>
        <dbReference type="ARBA" id="ARBA00006964"/>
    </source>
</evidence>
<name>A0ABU9LHZ9_9BACL</name>
<dbReference type="PIRSF" id="PIRSF037489">
    <property type="entry name" value="UCP037489_NIF3_YqfO"/>
    <property type="match status" value="1"/>
</dbReference>
<keyword evidence="6" id="KW-1185">Reference proteome</keyword>
<evidence type="ECO:0000256" key="2">
    <source>
        <dbReference type="ARBA" id="ARBA00022112"/>
    </source>
</evidence>
<dbReference type="Proteomes" id="UP001398420">
    <property type="component" value="Unassembled WGS sequence"/>
</dbReference>
<gene>
    <name evidence="5" type="ORF">AAF454_02160</name>
</gene>
<dbReference type="RefSeq" id="WP_336663523.1">
    <property type="nucleotide sequence ID" value="NZ_JBBCRB010000002.1"/>
</dbReference>
<evidence type="ECO:0000313" key="5">
    <source>
        <dbReference type="EMBL" id="MEL5987227.1"/>
    </source>
</evidence>
<evidence type="ECO:0000256" key="3">
    <source>
        <dbReference type="ARBA" id="ARBA00022723"/>
    </source>
</evidence>
<dbReference type="EMBL" id="JBCEWA010000002">
    <property type="protein sequence ID" value="MEL5987227.1"/>
    <property type="molecule type" value="Genomic_DNA"/>
</dbReference>
<keyword evidence="3 4" id="KW-0479">Metal-binding</keyword>
<dbReference type="Gene3D" id="3.30.70.120">
    <property type="match status" value="1"/>
</dbReference>
<reference evidence="5 6" key="1">
    <citation type="submission" date="2024-04" db="EMBL/GenBank/DDBJ databases">
        <authorList>
            <person name="Wu Y.S."/>
            <person name="Zhang L."/>
        </authorList>
    </citation>
    <scope>NUCLEOTIDE SEQUENCE [LARGE SCALE GENOMIC DNA]</scope>
    <source>
        <strain evidence="5 6">KG-01</strain>
    </source>
</reference>
<dbReference type="InterPro" id="IPR015867">
    <property type="entry name" value="N-reg_PII/ATP_PRibTrfase_C"/>
</dbReference>
<sequence>MKAVSGQTIIQLFESWSPKKYAAMENDPIGLAVGTLNKNITKVLVTLDVNHTVVDEAIEKGCELIIAHHPPIFRKLAHLRTDSPQGQLFEKLIKHDIAVYAAHTNLDVAEGGVNDLLAEALELHETKVLVPTYKEHYFKLAVYIPESHAKQLRTALAQIGAGHIGDYDSCSFQTAGEGRFRALDGATPFVGEKGEVHLEAEVKVEVVIPESLQKKAIKTMKQNHPYEEVAHDLYRLETVSKEMGLGRLGLLENPMTLKEFAEHVKRTLHVPAVRVVGDVTSTVQKIAVLGGDGNKYVSAAKYAGADVFVTGDLYFHVAQDAEALGLSVVDPGHHVESVMKEGVAKKMTALCAEQNIPCEFIVSEPSTEPFQFI</sequence>
<organism evidence="5 6">
    <name type="scientific">Kurthia gibsonii</name>
    <dbReference type="NCBI Taxonomy" id="33946"/>
    <lineage>
        <taxon>Bacteria</taxon>
        <taxon>Bacillati</taxon>
        <taxon>Bacillota</taxon>
        <taxon>Bacilli</taxon>
        <taxon>Bacillales</taxon>
        <taxon>Caryophanaceae</taxon>
        <taxon>Kurthia</taxon>
    </lineage>
</organism>
<evidence type="ECO:0000313" key="6">
    <source>
        <dbReference type="Proteomes" id="UP001398420"/>
    </source>
</evidence>
<dbReference type="PANTHER" id="PTHR13799:SF14">
    <property type="entry name" value="GTP CYCLOHYDROLASE 1 TYPE 2 HOMOLOG"/>
    <property type="match status" value="1"/>
</dbReference>
<dbReference type="PANTHER" id="PTHR13799">
    <property type="entry name" value="NGG1 INTERACTING FACTOR 3"/>
    <property type="match status" value="1"/>
</dbReference>
<comment type="caution">
    <text evidence="5">The sequence shown here is derived from an EMBL/GenBank/DDBJ whole genome shotgun (WGS) entry which is preliminary data.</text>
</comment>
<dbReference type="Gene3D" id="3.40.1390.30">
    <property type="entry name" value="NIF3 (NGG1p interacting factor 3)-like"/>
    <property type="match status" value="1"/>
</dbReference>
<proteinExistence type="inferred from homology"/>
<dbReference type="InterPro" id="IPR002678">
    <property type="entry name" value="DUF34/NIF3"/>
</dbReference>
<evidence type="ECO:0000256" key="4">
    <source>
        <dbReference type="PIRNR" id="PIRNR037489"/>
    </source>
</evidence>
<dbReference type="SUPFAM" id="SSF102705">
    <property type="entry name" value="NIF3 (NGG1p interacting factor 3)-like"/>
    <property type="match status" value="1"/>
</dbReference>